<accession>A0ABP7HK70</accession>
<evidence type="ECO:0000313" key="1">
    <source>
        <dbReference type="EMBL" id="GAA3794871.1"/>
    </source>
</evidence>
<gene>
    <name evidence="1" type="ORF">GCM10022380_09800</name>
</gene>
<sequence length="106" mass="11085">MTAPTCFCGLPAPGLGEPGVHVEIAGQMDPAALGYALDELRHLASHHPEPVDRVRLTLRAPRRADHVLAEATLSAGDRVVRAQGTAGAPRGAIDAILRRLRAPATA</sequence>
<dbReference type="EMBL" id="BAABCM010000001">
    <property type="protein sequence ID" value="GAA3794871.1"/>
    <property type="molecule type" value="Genomic_DNA"/>
</dbReference>
<comment type="caution">
    <text evidence="1">The sequence shown here is derived from an EMBL/GenBank/DDBJ whole genome shotgun (WGS) entry which is preliminary data.</text>
</comment>
<organism evidence="1 2">
    <name type="scientific">Amycolatopsis tucumanensis</name>
    <dbReference type="NCBI Taxonomy" id="401106"/>
    <lineage>
        <taxon>Bacteria</taxon>
        <taxon>Bacillati</taxon>
        <taxon>Actinomycetota</taxon>
        <taxon>Actinomycetes</taxon>
        <taxon>Pseudonocardiales</taxon>
        <taxon>Pseudonocardiaceae</taxon>
        <taxon>Amycolatopsis</taxon>
    </lineage>
</organism>
<proteinExistence type="predicted"/>
<protein>
    <submittedName>
        <fullName evidence="1">Uncharacterized protein</fullName>
    </submittedName>
</protein>
<name>A0ABP7HK70_9PSEU</name>
<evidence type="ECO:0000313" key="2">
    <source>
        <dbReference type="Proteomes" id="UP001501624"/>
    </source>
</evidence>
<dbReference type="RefSeq" id="WP_237340015.1">
    <property type="nucleotide sequence ID" value="NZ_BAABCM010000001.1"/>
</dbReference>
<keyword evidence="2" id="KW-1185">Reference proteome</keyword>
<dbReference type="Proteomes" id="UP001501624">
    <property type="component" value="Unassembled WGS sequence"/>
</dbReference>
<reference evidence="2" key="1">
    <citation type="journal article" date="2019" name="Int. J. Syst. Evol. Microbiol.">
        <title>The Global Catalogue of Microorganisms (GCM) 10K type strain sequencing project: providing services to taxonomists for standard genome sequencing and annotation.</title>
        <authorList>
            <consortium name="The Broad Institute Genomics Platform"/>
            <consortium name="The Broad Institute Genome Sequencing Center for Infectious Disease"/>
            <person name="Wu L."/>
            <person name="Ma J."/>
        </authorList>
    </citation>
    <scope>NUCLEOTIDE SEQUENCE [LARGE SCALE GENOMIC DNA]</scope>
    <source>
        <strain evidence="2">JCM 17017</strain>
    </source>
</reference>